<dbReference type="EMBL" id="JANVFT010000101">
    <property type="protein sequence ID" value="KAJ4468482.1"/>
    <property type="molecule type" value="Genomic_DNA"/>
</dbReference>
<name>A0ABQ8V456_9AGAR</name>
<evidence type="ECO:0000313" key="3">
    <source>
        <dbReference type="Proteomes" id="UP001150217"/>
    </source>
</evidence>
<keyword evidence="3" id="KW-1185">Reference proteome</keyword>
<feature type="compositionally biased region" description="Polar residues" evidence="1">
    <location>
        <begin position="97"/>
        <end position="117"/>
    </location>
</feature>
<organism evidence="2 3">
    <name type="scientific">Lentinula lateritia</name>
    <dbReference type="NCBI Taxonomy" id="40482"/>
    <lineage>
        <taxon>Eukaryota</taxon>
        <taxon>Fungi</taxon>
        <taxon>Dikarya</taxon>
        <taxon>Basidiomycota</taxon>
        <taxon>Agaricomycotina</taxon>
        <taxon>Agaricomycetes</taxon>
        <taxon>Agaricomycetidae</taxon>
        <taxon>Agaricales</taxon>
        <taxon>Marasmiineae</taxon>
        <taxon>Omphalotaceae</taxon>
        <taxon>Lentinula</taxon>
    </lineage>
</organism>
<accession>A0ABQ8V456</accession>
<protein>
    <submittedName>
        <fullName evidence="2">Uncharacterized protein</fullName>
    </submittedName>
</protein>
<evidence type="ECO:0000313" key="2">
    <source>
        <dbReference type="EMBL" id="KAJ4468482.1"/>
    </source>
</evidence>
<sequence length="229" mass="25432">MYPYTYGHDQGPYVYPPHFPHLTTPSASTSTPNLSSPQDLNQPVTPGRLFQPLPWYPAQLPPERLSEMDSPTDNSRKRGQRNQGSSNRGNRRRRTAPSATSNENSTAIPETESHINPTATAEVCGVGPILAHTQRPPSPSKNPALNSRIFRAMAKKTGRGSENSHRHHFLPTKWTRNVQISMTDNIWLADSAYSKLISGIGKWHAWKNTNERALGLVSRDSFEGEAQGV</sequence>
<comment type="caution">
    <text evidence="2">The sequence shown here is derived from an EMBL/GenBank/DDBJ whole genome shotgun (WGS) entry which is preliminary data.</text>
</comment>
<reference evidence="2" key="1">
    <citation type="submission" date="2022-08" db="EMBL/GenBank/DDBJ databases">
        <title>A Global Phylogenomic Analysis of the Shiitake Genus Lentinula.</title>
        <authorList>
            <consortium name="DOE Joint Genome Institute"/>
            <person name="Sierra-Patev S."/>
            <person name="Min B."/>
            <person name="Naranjo-Ortiz M."/>
            <person name="Looney B."/>
            <person name="Konkel Z."/>
            <person name="Slot J.C."/>
            <person name="Sakamoto Y."/>
            <person name="Steenwyk J.L."/>
            <person name="Rokas A."/>
            <person name="Carro J."/>
            <person name="Camarero S."/>
            <person name="Ferreira P."/>
            <person name="Molpeceres G."/>
            <person name="Ruiz-Duenas F.J."/>
            <person name="Serrano A."/>
            <person name="Henrissat B."/>
            <person name="Drula E."/>
            <person name="Hughes K.W."/>
            <person name="Mata J.L."/>
            <person name="Ishikawa N.K."/>
            <person name="Vargas-Isla R."/>
            <person name="Ushijima S."/>
            <person name="Smith C.A."/>
            <person name="Ahrendt S."/>
            <person name="Andreopoulos W."/>
            <person name="He G."/>
            <person name="Labutti K."/>
            <person name="Lipzen A."/>
            <person name="Ng V."/>
            <person name="Riley R."/>
            <person name="Sandor L."/>
            <person name="Barry K."/>
            <person name="Martinez A.T."/>
            <person name="Xiao Y."/>
            <person name="Gibbons J.G."/>
            <person name="Terashima K."/>
            <person name="Grigoriev I.V."/>
            <person name="Hibbett D.S."/>
        </authorList>
    </citation>
    <scope>NUCLEOTIDE SEQUENCE</scope>
    <source>
        <strain evidence="2">RHP3577 ss4</strain>
    </source>
</reference>
<gene>
    <name evidence="2" type="ORF">C8R41DRAFT_871171</name>
</gene>
<feature type="region of interest" description="Disordered" evidence="1">
    <location>
        <begin position="17"/>
        <end position="117"/>
    </location>
</feature>
<proteinExistence type="predicted"/>
<evidence type="ECO:0000256" key="1">
    <source>
        <dbReference type="SAM" id="MobiDB-lite"/>
    </source>
</evidence>
<dbReference type="Proteomes" id="UP001150217">
    <property type="component" value="Unassembled WGS sequence"/>
</dbReference>
<feature type="compositionally biased region" description="Polar residues" evidence="1">
    <location>
        <begin position="23"/>
        <end position="44"/>
    </location>
</feature>